<proteinExistence type="predicted"/>
<dbReference type="EMBL" id="MT631399">
    <property type="protein sequence ID" value="QNO49901.1"/>
    <property type="molecule type" value="Genomic_DNA"/>
</dbReference>
<evidence type="ECO:0000313" key="1">
    <source>
        <dbReference type="EMBL" id="QNO49901.1"/>
    </source>
</evidence>
<protein>
    <submittedName>
        <fullName evidence="1">Uncharacterized protein</fullName>
    </submittedName>
</protein>
<reference evidence="1" key="1">
    <citation type="submission" date="2020-06" db="EMBL/GenBank/DDBJ databases">
        <title>Unique genomic features of the anaerobic methanotrophic archaea.</title>
        <authorList>
            <person name="Chadwick G.L."/>
            <person name="Skennerton C.T."/>
            <person name="Laso-Perez R."/>
            <person name="Leu A.O."/>
            <person name="Speth D.R."/>
            <person name="Yu H."/>
            <person name="Morgan-Lang C."/>
            <person name="Hatzenpichler R."/>
            <person name="Goudeau D."/>
            <person name="Malmstrom R."/>
            <person name="Brazelton W.J."/>
            <person name="Woyke T."/>
            <person name="Hallam S.J."/>
            <person name="Tyson G.W."/>
            <person name="Wegener G."/>
            <person name="Boetius A."/>
            <person name="Orphan V."/>
        </authorList>
    </citation>
    <scope>NUCLEOTIDE SEQUENCE</scope>
</reference>
<organism evidence="1">
    <name type="scientific">Candidatus Methanogaster sp. ANME-2c ERB4</name>
    <dbReference type="NCBI Taxonomy" id="2759911"/>
    <lineage>
        <taxon>Archaea</taxon>
        <taxon>Methanobacteriati</taxon>
        <taxon>Methanobacteriota</taxon>
        <taxon>Stenosarchaea group</taxon>
        <taxon>Methanomicrobia</taxon>
        <taxon>Methanosarcinales</taxon>
        <taxon>ANME-2 cluster</taxon>
        <taxon>Candidatus Methanogasteraceae</taxon>
        <taxon>Candidatus Methanogaster</taxon>
    </lineage>
</organism>
<name>A0A7G9YPG7_9EURY</name>
<accession>A0A7G9YPG7</accession>
<dbReference type="AlphaFoldDB" id="A0A7G9YPG7"/>
<gene>
    <name evidence="1" type="ORF">GKKIKBAN_00015</name>
</gene>
<sequence>MYAICDGDDNLQRHLEEYDYKVQQCTNHFVKTSMYYLWKEQYQKEGRIRIKKEISKIISTLKNSVKKHRIGDFLLSSGNWVLENHREHRGHR</sequence>